<dbReference type="InterPro" id="IPR008920">
    <property type="entry name" value="TF_FadR/GntR_C"/>
</dbReference>
<dbReference type="InterPro" id="IPR000524">
    <property type="entry name" value="Tscrpt_reg_HTH_GntR"/>
</dbReference>
<dbReference type="Gene3D" id="1.10.10.10">
    <property type="entry name" value="Winged helix-like DNA-binding domain superfamily/Winged helix DNA-binding domain"/>
    <property type="match status" value="1"/>
</dbReference>
<dbReference type="PRINTS" id="PR00035">
    <property type="entry name" value="HTHGNTR"/>
</dbReference>
<dbReference type="SMART" id="SM00345">
    <property type="entry name" value="HTH_GNTR"/>
    <property type="match status" value="1"/>
</dbReference>
<proteinExistence type="predicted"/>
<keyword evidence="1" id="KW-0805">Transcription regulation</keyword>
<accession>A0ABU2DTS9</accession>
<evidence type="ECO:0000259" key="4">
    <source>
        <dbReference type="PROSITE" id="PS50949"/>
    </source>
</evidence>
<dbReference type="InterPro" id="IPR036388">
    <property type="entry name" value="WH-like_DNA-bd_sf"/>
</dbReference>
<dbReference type="PROSITE" id="PS50949">
    <property type="entry name" value="HTH_GNTR"/>
    <property type="match status" value="1"/>
</dbReference>
<keyword evidence="6" id="KW-1185">Reference proteome</keyword>
<dbReference type="EMBL" id="JAVKGR010000013">
    <property type="protein sequence ID" value="MDR8019907.1"/>
    <property type="molecule type" value="Genomic_DNA"/>
</dbReference>
<evidence type="ECO:0000256" key="1">
    <source>
        <dbReference type="ARBA" id="ARBA00023015"/>
    </source>
</evidence>
<protein>
    <submittedName>
        <fullName evidence="5">GntR family transcriptional regulator</fullName>
    </submittedName>
</protein>
<keyword evidence="3" id="KW-0804">Transcription</keyword>
<dbReference type="InterPro" id="IPR036390">
    <property type="entry name" value="WH_DNA-bd_sf"/>
</dbReference>
<dbReference type="Pfam" id="PF07729">
    <property type="entry name" value="FCD"/>
    <property type="match status" value="1"/>
</dbReference>
<sequence>MTSDRLSQELGMLAAVNLKIDERLTSIDMINRSAATTDAIKSYILREGLQPGDALPTEATLCKDLGVSRSSVREALRKLEALDIVEVKQGRGSFVGQMSLTPLVQTLVLRSSLQQASNQKSLAEVVKVRLYLDLGLADEITATMAGTKNPDLRELVQGMEAKARAGERFLEEDIAFHNGLLDRVEGTLVQQMTSSMWLVHMAVIPDLDPAGEDGLLRTAAAHGAMLQAAEDGDAEAYRAAVRDHYAHLQELLEG</sequence>
<dbReference type="Pfam" id="PF00392">
    <property type="entry name" value="GntR"/>
    <property type="match status" value="1"/>
</dbReference>
<evidence type="ECO:0000313" key="5">
    <source>
        <dbReference type="EMBL" id="MDR8019907.1"/>
    </source>
</evidence>
<dbReference type="SUPFAM" id="SSF46785">
    <property type="entry name" value="Winged helix' DNA-binding domain"/>
    <property type="match status" value="1"/>
</dbReference>
<feature type="domain" description="HTH gntR-type" evidence="4">
    <location>
        <begin position="30"/>
        <end position="98"/>
    </location>
</feature>
<evidence type="ECO:0000256" key="3">
    <source>
        <dbReference type="ARBA" id="ARBA00023163"/>
    </source>
</evidence>
<organism evidence="5 6">
    <name type="scientific">Nesterenkonia aerolata</name>
    <dbReference type="NCBI Taxonomy" id="3074079"/>
    <lineage>
        <taxon>Bacteria</taxon>
        <taxon>Bacillati</taxon>
        <taxon>Actinomycetota</taxon>
        <taxon>Actinomycetes</taxon>
        <taxon>Micrococcales</taxon>
        <taxon>Micrococcaceae</taxon>
        <taxon>Nesterenkonia</taxon>
    </lineage>
</organism>
<keyword evidence="2" id="KW-0238">DNA-binding</keyword>
<evidence type="ECO:0000256" key="2">
    <source>
        <dbReference type="ARBA" id="ARBA00023125"/>
    </source>
</evidence>
<dbReference type="PANTHER" id="PTHR43537:SF5">
    <property type="entry name" value="UXU OPERON TRANSCRIPTIONAL REGULATOR"/>
    <property type="match status" value="1"/>
</dbReference>
<dbReference type="RefSeq" id="WP_310548894.1">
    <property type="nucleotide sequence ID" value="NZ_JAVKGR010000013.1"/>
</dbReference>
<dbReference type="Proteomes" id="UP001251870">
    <property type="component" value="Unassembled WGS sequence"/>
</dbReference>
<dbReference type="InterPro" id="IPR011711">
    <property type="entry name" value="GntR_C"/>
</dbReference>
<reference evidence="5 6" key="1">
    <citation type="submission" date="2023-09" db="EMBL/GenBank/DDBJ databases">
        <title>Description of three actinobacteria isolated from air of manufacturing shop in a pharmaceutical factory.</title>
        <authorList>
            <person name="Zhang D.-F."/>
        </authorList>
    </citation>
    <scope>NUCLEOTIDE SEQUENCE [LARGE SCALE GENOMIC DNA]</scope>
    <source>
        <strain evidence="5 6">LY-0111</strain>
    </source>
</reference>
<comment type="caution">
    <text evidence="5">The sequence shown here is derived from an EMBL/GenBank/DDBJ whole genome shotgun (WGS) entry which is preliminary data.</text>
</comment>
<dbReference type="CDD" id="cd07377">
    <property type="entry name" value="WHTH_GntR"/>
    <property type="match status" value="1"/>
</dbReference>
<evidence type="ECO:0000313" key="6">
    <source>
        <dbReference type="Proteomes" id="UP001251870"/>
    </source>
</evidence>
<name>A0ABU2DTS9_9MICC</name>
<dbReference type="SUPFAM" id="SSF48008">
    <property type="entry name" value="GntR ligand-binding domain-like"/>
    <property type="match status" value="1"/>
</dbReference>
<dbReference type="Gene3D" id="1.20.120.530">
    <property type="entry name" value="GntR ligand-binding domain-like"/>
    <property type="match status" value="1"/>
</dbReference>
<gene>
    <name evidence="5" type="ORF">RIL96_10070</name>
</gene>
<dbReference type="PANTHER" id="PTHR43537">
    <property type="entry name" value="TRANSCRIPTIONAL REGULATOR, GNTR FAMILY"/>
    <property type="match status" value="1"/>
</dbReference>